<dbReference type="PANTHER" id="PTHR10739">
    <property type="entry name" value="CYTIDYLYLTRANSFERASE"/>
    <property type="match status" value="1"/>
</dbReference>
<sequence length="278" mass="31940">MNDPLASCIRAPFSDDPEVIRKRESIDYSTQITLKAAKSGDGKILDLIRVNHLITVSRPVRVYADGVYDMFHYGHANQFLQIKQAFPNVYLIVGVCSDEETLKYKGRTVQPEEERYEAIRHCRYVDEVYKASPWTCPIPFLKELKVDFMSHDALPYQGPLGEDIYEKHKNAGMFLETQRTEGISTSDSICRIIRDYDTYVRRNLQRGYTPDDLNVGFFTTSKYRIQDTVCAVNEMGRGLLQTWKSKSDYLIDGFVKTFAGDSTPKKTVDDENVENIEI</sequence>
<evidence type="ECO:0000256" key="8">
    <source>
        <dbReference type="ARBA" id="ARBA00025706"/>
    </source>
</evidence>
<keyword evidence="6" id="KW-0594">Phospholipid biosynthesis</keyword>
<feature type="domain" description="Cytidyltransferase-like" evidence="10">
    <location>
        <begin position="63"/>
        <end position="188"/>
    </location>
</feature>
<dbReference type="GO" id="GO:0031210">
    <property type="term" value="F:phosphatidylcholine binding"/>
    <property type="evidence" value="ECO:0007669"/>
    <property type="project" value="TreeGrafter"/>
</dbReference>
<dbReference type="PANTHER" id="PTHR10739:SF65">
    <property type="entry name" value="CHOLINE-PHOSPHATE CYTIDYLYLTRANSFERASE"/>
    <property type="match status" value="1"/>
</dbReference>
<evidence type="ECO:0000313" key="12">
    <source>
        <dbReference type="WBParaSite" id="Csp11.Scaffold629.g8130.t1"/>
    </source>
</evidence>
<evidence type="ECO:0000256" key="2">
    <source>
        <dbReference type="ARBA" id="ARBA00022516"/>
    </source>
</evidence>
<keyword evidence="11" id="KW-1185">Reference proteome</keyword>
<proteinExistence type="inferred from homology"/>
<evidence type="ECO:0000259" key="10">
    <source>
        <dbReference type="Pfam" id="PF01467"/>
    </source>
</evidence>
<dbReference type="Pfam" id="PF01467">
    <property type="entry name" value="CTP_transf_like"/>
    <property type="match status" value="1"/>
</dbReference>
<dbReference type="SUPFAM" id="SSF52374">
    <property type="entry name" value="Nucleotidylyl transferase"/>
    <property type="match status" value="1"/>
</dbReference>
<comment type="similarity">
    <text evidence="1">Belongs to the cytidylyltransferase family.</text>
</comment>
<dbReference type="InterPro" id="IPR004821">
    <property type="entry name" value="Cyt_trans-like"/>
</dbReference>
<dbReference type="STRING" id="1561998.A0A1I7UD44"/>
<evidence type="ECO:0000256" key="1">
    <source>
        <dbReference type="ARBA" id="ARBA00010101"/>
    </source>
</evidence>
<dbReference type="Proteomes" id="UP000095282">
    <property type="component" value="Unplaced"/>
</dbReference>
<dbReference type="UniPathway" id="UPA00753">
    <property type="reaction ID" value="UER00739"/>
</dbReference>
<dbReference type="CDD" id="cd02174">
    <property type="entry name" value="CCT"/>
    <property type="match status" value="1"/>
</dbReference>
<evidence type="ECO:0000256" key="6">
    <source>
        <dbReference type="ARBA" id="ARBA00023209"/>
    </source>
</evidence>
<keyword evidence="7" id="KW-1208">Phospholipid metabolism</keyword>
<dbReference type="InterPro" id="IPR014729">
    <property type="entry name" value="Rossmann-like_a/b/a_fold"/>
</dbReference>
<evidence type="ECO:0000256" key="4">
    <source>
        <dbReference type="ARBA" id="ARBA00022695"/>
    </source>
</evidence>
<comment type="pathway">
    <text evidence="8">Phospholipid metabolism; phosphatidylcholine biosynthesis; phosphatidylcholine from phosphocholine: step 1/2.</text>
</comment>
<evidence type="ECO:0000256" key="3">
    <source>
        <dbReference type="ARBA" id="ARBA00022679"/>
    </source>
</evidence>
<evidence type="ECO:0000256" key="5">
    <source>
        <dbReference type="ARBA" id="ARBA00023098"/>
    </source>
</evidence>
<dbReference type="FunFam" id="3.40.50.620:FF:000345">
    <property type="entry name" value="Protein CBG05149"/>
    <property type="match status" value="1"/>
</dbReference>
<dbReference type="NCBIfam" id="TIGR00125">
    <property type="entry name" value="cyt_tran_rel"/>
    <property type="match status" value="1"/>
</dbReference>
<dbReference type="InterPro" id="IPR041723">
    <property type="entry name" value="CCT"/>
</dbReference>
<name>A0A1I7UD44_9PELO</name>
<dbReference type="EC" id="2.7.7.15" evidence="9"/>
<dbReference type="AlphaFoldDB" id="A0A1I7UD44"/>
<keyword evidence="3" id="KW-0808">Transferase</keyword>
<evidence type="ECO:0000256" key="7">
    <source>
        <dbReference type="ARBA" id="ARBA00023264"/>
    </source>
</evidence>
<dbReference type="InterPro" id="IPR045049">
    <property type="entry name" value="Pcy1-like"/>
</dbReference>
<protein>
    <recommendedName>
        <fullName evidence="9">choline-phosphate cytidylyltransferase</fullName>
        <ecNumber evidence="9">2.7.7.15</ecNumber>
    </recommendedName>
</protein>
<reference evidence="12" key="1">
    <citation type="submission" date="2016-11" db="UniProtKB">
        <authorList>
            <consortium name="WormBaseParasite"/>
        </authorList>
    </citation>
    <scope>IDENTIFICATION</scope>
</reference>
<evidence type="ECO:0000256" key="9">
    <source>
        <dbReference type="ARBA" id="ARBA00026101"/>
    </source>
</evidence>
<dbReference type="Gene3D" id="3.40.50.620">
    <property type="entry name" value="HUPs"/>
    <property type="match status" value="1"/>
</dbReference>
<evidence type="ECO:0000313" key="11">
    <source>
        <dbReference type="Proteomes" id="UP000095282"/>
    </source>
</evidence>
<keyword evidence="4" id="KW-0548">Nucleotidyltransferase</keyword>
<dbReference type="WBParaSite" id="Csp11.Scaffold629.g8130.t1">
    <property type="protein sequence ID" value="Csp11.Scaffold629.g8130.t1"/>
    <property type="gene ID" value="Csp11.Scaffold629.g8130"/>
</dbReference>
<dbReference type="GO" id="GO:0004105">
    <property type="term" value="F:choline-phosphate cytidylyltransferase activity"/>
    <property type="evidence" value="ECO:0007669"/>
    <property type="project" value="UniProtKB-EC"/>
</dbReference>
<keyword evidence="2" id="KW-0444">Lipid biosynthesis</keyword>
<dbReference type="eggNOG" id="KOG2804">
    <property type="taxonomic scope" value="Eukaryota"/>
</dbReference>
<organism evidence="11 12">
    <name type="scientific">Caenorhabditis tropicalis</name>
    <dbReference type="NCBI Taxonomy" id="1561998"/>
    <lineage>
        <taxon>Eukaryota</taxon>
        <taxon>Metazoa</taxon>
        <taxon>Ecdysozoa</taxon>
        <taxon>Nematoda</taxon>
        <taxon>Chromadorea</taxon>
        <taxon>Rhabditida</taxon>
        <taxon>Rhabditina</taxon>
        <taxon>Rhabditomorpha</taxon>
        <taxon>Rhabditoidea</taxon>
        <taxon>Rhabditidae</taxon>
        <taxon>Peloderinae</taxon>
        <taxon>Caenorhabditis</taxon>
    </lineage>
</organism>
<keyword evidence="5" id="KW-0443">Lipid metabolism</keyword>
<accession>A0A1I7UD44</accession>